<keyword evidence="2" id="KW-1185">Reference proteome</keyword>
<proteinExistence type="predicted"/>
<name>A0A2H5BQ03_9CAUD</name>
<evidence type="ECO:0000313" key="2">
    <source>
        <dbReference type="Proteomes" id="UP000240283"/>
    </source>
</evidence>
<reference evidence="1 2" key="1">
    <citation type="submission" date="2017-12" db="EMBL/GenBank/DDBJ databases">
        <title>Genomic analysis of a novel phage Vp_R1 lytic to Vibrio parahaemolyticus.</title>
        <authorList>
            <person name="Ren H."/>
            <person name="Li Z."/>
        </authorList>
    </citation>
    <scope>NUCLEOTIDE SEQUENCE [LARGE SCALE GENOMIC DNA]</scope>
</reference>
<accession>A0A2H5BQ03</accession>
<dbReference type="EMBL" id="MG603697">
    <property type="protein sequence ID" value="AUG88408.1"/>
    <property type="molecule type" value="Genomic_DNA"/>
</dbReference>
<dbReference type="Proteomes" id="UP000240283">
    <property type="component" value="Segment"/>
</dbReference>
<organism evidence="1 2">
    <name type="scientific">Vibrio phage Vp_R1</name>
    <dbReference type="NCBI Taxonomy" id="2059867"/>
    <lineage>
        <taxon>Viruses</taxon>
        <taxon>Duplodnaviria</taxon>
        <taxon>Heunggongvirae</taxon>
        <taxon>Uroviricota</taxon>
        <taxon>Caudoviricetes</taxon>
        <taxon>Grimontviridae</taxon>
        <taxon>Dalianvirus</taxon>
        <taxon>Dalianvirus R1</taxon>
    </lineage>
</organism>
<evidence type="ECO:0000313" key="1">
    <source>
        <dbReference type="EMBL" id="AUG88408.1"/>
    </source>
</evidence>
<sequence length="56" mass="6030">MASSKLLGKCAGVVGNKLVAGKKSCNSSKSINIFKEYYKAHKSKVCPILEVVDDNQ</sequence>
<gene>
    <name evidence="1" type="ORF">VPR_044</name>
</gene>
<protein>
    <submittedName>
        <fullName evidence="1">Uncharacterized protein</fullName>
    </submittedName>
</protein>